<accession>A0ABP6W733</accession>
<dbReference type="Proteomes" id="UP001501222">
    <property type="component" value="Unassembled WGS sequence"/>
</dbReference>
<dbReference type="Gene3D" id="3.40.50.1820">
    <property type="entry name" value="alpha/beta hydrolase"/>
    <property type="match status" value="1"/>
</dbReference>
<sequence>MSDASTPRSHVVTIDGLRFGYHVAGRGPACVVHPGGPGIHWPYLRMPDLEREMTMVYLAPVGTGESDLLPDGNYSVERYAYFADQVIQQLGDAKVYFLGHSHGGFVALQLALDQPEQLAEWQRTVVLTVDPKRRPNLWDVRDRLAEVDVPTLVVGEPERFVKTVTDFVALRQATTTANNHGGAA</sequence>
<dbReference type="SUPFAM" id="SSF53474">
    <property type="entry name" value="alpha/beta-Hydrolases"/>
    <property type="match status" value="1"/>
</dbReference>
<feature type="domain" description="AB hydrolase-1" evidence="1">
    <location>
        <begin position="31"/>
        <end position="116"/>
    </location>
</feature>
<organism evidence="2 3">
    <name type="scientific">Kribbella ginsengisoli</name>
    <dbReference type="NCBI Taxonomy" id="363865"/>
    <lineage>
        <taxon>Bacteria</taxon>
        <taxon>Bacillati</taxon>
        <taxon>Actinomycetota</taxon>
        <taxon>Actinomycetes</taxon>
        <taxon>Propionibacteriales</taxon>
        <taxon>Kribbellaceae</taxon>
        <taxon>Kribbella</taxon>
    </lineage>
</organism>
<dbReference type="InterPro" id="IPR029058">
    <property type="entry name" value="AB_hydrolase_fold"/>
</dbReference>
<name>A0ABP6W733_9ACTN</name>
<evidence type="ECO:0000313" key="2">
    <source>
        <dbReference type="EMBL" id="GAA3546988.1"/>
    </source>
</evidence>
<protein>
    <recommendedName>
        <fullName evidence="1">AB hydrolase-1 domain-containing protein</fullName>
    </recommendedName>
</protein>
<dbReference type="PANTHER" id="PTHR43798:SF33">
    <property type="entry name" value="HYDROLASE, PUTATIVE (AFU_ORTHOLOGUE AFUA_2G14860)-RELATED"/>
    <property type="match status" value="1"/>
</dbReference>
<dbReference type="Pfam" id="PF00561">
    <property type="entry name" value="Abhydrolase_1"/>
    <property type="match status" value="1"/>
</dbReference>
<dbReference type="PANTHER" id="PTHR43798">
    <property type="entry name" value="MONOACYLGLYCEROL LIPASE"/>
    <property type="match status" value="1"/>
</dbReference>
<evidence type="ECO:0000259" key="1">
    <source>
        <dbReference type="Pfam" id="PF00561"/>
    </source>
</evidence>
<proteinExistence type="predicted"/>
<dbReference type="InterPro" id="IPR000073">
    <property type="entry name" value="AB_hydrolase_1"/>
</dbReference>
<keyword evidence="3" id="KW-1185">Reference proteome</keyword>
<gene>
    <name evidence="2" type="ORF">GCM10022235_13380</name>
</gene>
<dbReference type="InterPro" id="IPR050266">
    <property type="entry name" value="AB_hydrolase_sf"/>
</dbReference>
<evidence type="ECO:0000313" key="3">
    <source>
        <dbReference type="Proteomes" id="UP001501222"/>
    </source>
</evidence>
<comment type="caution">
    <text evidence="2">The sequence shown here is derived from an EMBL/GenBank/DDBJ whole genome shotgun (WGS) entry which is preliminary data.</text>
</comment>
<dbReference type="RefSeq" id="WP_344838385.1">
    <property type="nucleotide sequence ID" value="NZ_BAABAA010000001.1"/>
</dbReference>
<reference evidence="3" key="1">
    <citation type="journal article" date="2019" name="Int. J. Syst. Evol. Microbiol.">
        <title>The Global Catalogue of Microorganisms (GCM) 10K type strain sequencing project: providing services to taxonomists for standard genome sequencing and annotation.</title>
        <authorList>
            <consortium name="The Broad Institute Genomics Platform"/>
            <consortium name="The Broad Institute Genome Sequencing Center for Infectious Disease"/>
            <person name="Wu L."/>
            <person name="Ma J."/>
        </authorList>
    </citation>
    <scope>NUCLEOTIDE SEQUENCE [LARGE SCALE GENOMIC DNA]</scope>
    <source>
        <strain evidence="3">JCM 16928</strain>
    </source>
</reference>
<dbReference type="EMBL" id="BAABAA010000001">
    <property type="protein sequence ID" value="GAA3546988.1"/>
    <property type="molecule type" value="Genomic_DNA"/>
</dbReference>